<feature type="signal peptide" evidence="1">
    <location>
        <begin position="1"/>
        <end position="18"/>
    </location>
</feature>
<evidence type="ECO:0000313" key="3">
    <source>
        <dbReference type="Proteomes" id="UP000253410"/>
    </source>
</evidence>
<gene>
    <name evidence="2" type="ORF">DF182_06140</name>
</gene>
<comment type="caution">
    <text evidence="2">The sequence shown here is derived from an EMBL/GenBank/DDBJ whole genome shotgun (WGS) entry which is preliminary data.</text>
</comment>
<feature type="chain" id="PRO_5017082156" description="SH3b domain-containing protein" evidence="1">
    <location>
        <begin position="19"/>
        <end position="229"/>
    </location>
</feature>
<proteinExistence type="predicted"/>
<name>A0A365Y2K3_9BACT</name>
<dbReference type="RefSeq" id="WP_113614773.1">
    <property type="nucleotide sequence ID" value="NZ_QFFJ01000001.1"/>
</dbReference>
<organism evidence="2 3">
    <name type="scientific">Chitinophaga flava</name>
    <dbReference type="NCBI Taxonomy" id="2259036"/>
    <lineage>
        <taxon>Bacteria</taxon>
        <taxon>Pseudomonadati</taxon>
        <taxon>Bacteroidota</taxon>
        <taxon>Chitinophagia</taxon>
        <taxon>Chitinophagales</taxon>
        <taxon>Chitinophagaceae</taxon>
        <taxon>Chitinophaga</taxon>
    </lineage>
</organism>
<dbReference type="EMBL" id="QFFJ01000001">
    <property type="protein sequence ID" value="RBL92174.1"/>
    <property type="molecule type" value="Genomic_DNA"/>
</dbReference>
<sequence>MKYISGLILMLWAQQVCAQMALVQDKDGYTNIRKNAGVSQTVIGKVLDGDIVYLLEPEGEWYNIDYYHEGEISGGFIHRSRVKVIDAFEQITVKEQTDNRAVFQKDSIRVMLTAKPFVLKDNTVQYTTHDNVRYVDKINHQPYYGSDGGLPTRQYGSLQVQYGNRNIPVPDSAIRGLYNPNIRMTTVNYDRKNDRLYITATNSDGAGSYELLWLFEHGMYTRRVIYFGL</sequence>
<evidence type="ECO:0008006" key="4">
    <source>
        <dbReference type="Google" id="ProtNLM"/>
    </source>
</evidence>
<reference evidence="2 3" key="1">
    <citation type="submission" date="2018-05" db="EMBL/GenBank/DDBJ databases">
        <title>Chitinophaga sp. K3CV102501T nov., isolated from isolated from a monsoon evergreen broad-leaved forest soil.</title>
        <authorList>
            <person name="Lv Y."/>
        </authorList>
    </citation>
    <scope>NUCLEOTIDE SEQUENCE [LARGE SCALE GENOMIC DNA]</scope>
    <source>
        <strain evidence="2 3">GDMCC 1.1325</strain>
    </source>
</reference>
<dbReference type="Gene3D" id="2.30.30.40">
    <property type="entry name" value="SH3 Domains"/>
    <property type="match status" value="1"/>
</dbReference>
<evidence type="ECO:0000256" key="1">
    <source>
        <dbReference type="SAM" id="SignalP"/>
    </source>
</evidence>
<keyword evidence="3" id="KW-1185">Reference proteome</keyword>
<accession>A0A365Y2K3</accession>
<keyword evidence="1" id="KW-0732">Signal</keyword>
<protein>
    <recommendedName>
        <fullName evidence="4">SH3b domain-containing protein</fullName>
    </recommendedName>
</protein>
<dbReference type="Proteomes" id="UP000253410">
    <property type="component" value="Unassembled WGS sequence"/>
</dbReference>
<dbReference type="OrthoDB" id="7054664at2"/>
<dbReference type="AlphaFoldDB" id="A0A365Y2K3"/>
<evidence type="ECO:0000313" key="2">
    <source>
        <dbReference type="EMBL" id="RBL92174.1"/>
    </source>
</evidence>